<feature type="transmembrane region" description="Helical" evidence="1">
    <location>
        <begin position="328"/>
        <end position="349"/>
    </location>
</feature>
<feature type="transmembrane region" description="Helical" evidence="1">
    <location>
        <begin position="120"/>
        <end position="141"/>
    </location>
</feature>
<organism evidence="2 3">
    <name type="scientific">Flaviflexus ciconiae</name>
    <dbReference type="NCBI Taxonomy" id="2496867"/>
    <lineage>
        <taxon>Bacteria</taxon>
        <taxon>Bacillati</taxon>
        <taxon>Actinomycetota</taxon>
        <taxon>Actinomycetes</taxon>
        <taxon>Actinomycetales</taxon>
        <taxon>Actinomycetaceae</taxon>
        <taxon>Flaviflexus</taxon>
    </lineage>
</organism>
<evidence type="ECO:0000313" key="3">
    <source>
        <dbReference type="Proteomes" id="UP000280344"/>
    </source>
</evidence>
<dbReference type="EMBL" id="CP034593">
    <property type="protein sequence ID" value="AZQ77172.1"/>
    <property type="molecule type" value="Genomic_DNA"/>
</dbReference>
<keyword evidence="1" id="KW-1133">Transmembrane helix</keyword>
<feature type="transmembrane region" description="Helical" evidence="1">
    <location>
        <begin position="257"/>
        <end position="283"/>
    </location>
</feature>
<dbReference type="OrthoDB" id="9835579at2"/>
<feature type="transmembrane region" description="Helical" evidence="1">
    <location>
        <begin position="21"/>
        <end position="45"/>
    </location>
</feature>
<evidence type="ECO:0000313" key="2">
    <source>
        <dbReference type="EMBL" id="AZQ77172.1"/>
    </source>
</evidence>
<dbReference type="AlphaFoldDB" id="A0A3Q9G224"/>
<dbReference type="Proteomes" id="UP000280344">
    <property type="component" value="Chromosome"/>
</dbReference>
<name>A0A3Q9G224_9ACTO</name>
<accession>A0A3Q9G224</accession>
<feature type="transmembrane region" description="Helical" evidence="1">
    <location>
        <begin position="153"/>
        <end position="172"/>
    </location>
</feature>
<feature type="transmembrane region" description="Helical" evidence="1">
    <location>
        <begin position="76"/>
        <end position="100"/>
    </location>
</feature>
<keyword evidence="1" id="KW-0472">Membrane</keyword>
<dbReference type="KEGG" id="flh:EJ997_07320"/>
<keyword evidence="3" id="KW-1185">Reference proteome</keyword>
<dbReference type="RefSeq" id="WP_126703977.1">
    <property type="nucleotide sequence ID" value="NZ_CP034593.1"/>
</dbReference>
<reference evidence="2 3" key="1">
    <citation type="submission" date="2018-12" db="EMBL/GenBank/DDBJ databases">
        <title>Complete genome sequence of Flaviflexus sp. H23T48.</title>
        <authorList>
            <person name="Bae J.-W."/>
            <person name="Lee J.-Y."/>
        </authorList>
    </citation>
    <scope>NUCLEOTIDE SEQUENCE [LARGE SCALE GENOMIC DNA]</scope>
    <source>
        <strain evidence="2 3">H23T48</strain>
    </source>
</reference>
<protein>
    <submittedName>
        <fullName evidence="2">Uncharacterized protein</fullName>
    </submittedName>
</protein>
<feature type="transmembrane region" description="Helical" evidence="1">
    <location>
        <begin position="295"/>
        <end position="316"/>
    </location>
</feature>
<feature type="transmembrane region" description="Helical" evidence="1">
    <location>
        <begin position="219"/>
        <end position="237"/>
    </location>
</feature>
<proteinExistence type="predicted"/>
<gene>
    <name evidence="2" type="ORF">EJ997_07320</name>
</gene>
<evidence type="ECO:0000256" key="1">
    <source>
        <dbReference type="SAM" id="Phobius"/>
    </source>
</evidence>
<sequence length="377" mass="38979">MTATHPPHDRLDAKAVIGAPVAAFLAVLGASIACSLIAGTIPAVSEATGQSIPFFLGALLLTLGAFGGLPAGEISLTLGTVGFTFVIVPLLFTALAAFILYKVHRASELSQPLPDTADRIVAGACSGMVLLVCCVLAWFAASLLNPDSSRASLTSNVFILAAGALLVGTVFSAAGRNSTDHRRPAWMFTMRYALATGMPVAIVVCIVMTVSFDWGSSAWLLLGNMAAAIWVGIHGGLLTWQLDLAPLGGPSTSGTDLIIAASEGPWTIICLPLGAVAIIFATLAWRRECLSQSKWALPCAFAVITAVSLVAGSWFSGYIRVGADTSRLSAMLLLSPFNIAIMGAIGCVIDRLARLMVGGNVTAQTAAPNHSANRSRG</sequence>
<feature type="transmembrane region" description="Helical" evidence="1">
    <location>
        <begin position="192"/>
        <end position="212"/>
    </location>
</feature>
<feature type="transmembrane region" description="Helical" evidence="1">
    <location>
        <begin position="51"/>
        <end position="69"/>
    </location>
</feature>
<keyword evidence="1" id="KW-0812">Transmembrane</keyword>